<accession>A0A8W8M9V6</accession>
<dbReference type="EnsemblMetazoa" id="G32059.1">
    <property type="protein sequence ID" value="G32059.1:cds"/>
    <property type="gene ID" value="G32059"/>
</dbReference>
<dbReference type="Proteomes" id="UP000005408">
    <property type="component" value="Unassembled WGS sequence"/>
</dbReference>
<evidence type="ECO:0000313" key="2">
    <source>
        <dbReference type="Proteomes" id="UP000005408"/>
    </source>
</evidence>
<dbReference type="AlphaFoldDB" id="A0A8W8M9V6"/>
<organism evidence="1 2">
    <name type="scientific">Magallana gigas</name>
    <name type="common">Pacific oyster</name>
    <name type="synonym">Crassostrea gigas</name>
    <dbReference type="NCBI Taxonomy" id="29159"/>
    <lineage>
        <taxon>Eukaryota</taxon>
        <taxon>Metazoa</taxon>
        <taxon>Spiralia</taxon>
        <taxon>Lophotrochozoa</taxon>
        <taxon>Mollusca</taxon>
        <taxon>Bivalvia</taxon>
        <taxon>Autobranchia</taxon>
        <taxon>Pteriomorphia</taxon>
        <taxon>Ostreida</taxon>
        <taxon>Ostreoidea</taxon>
        <taxon>Ostreidae</taxon>
        <taxon>Magallana</taxon>
    </lineage>
</organism>
<keyword evidence="2" id="KW-1185">Reference proteome</keyword>
<sequence>RETEKENCVSIVDEFCDISKRNQDIEREQRIGRRRSGEFRPVVVKFLLFRIREKVRSNASRLGGTRFGIQKQFPRHIQEQRKQLYPTLKDAKKRGERATLVVNKLYIDGVEYRGMETLDTSNWGTKV</sequence>
<name>A0A8W8M9V6_MAGGI</name>
<evidence type="ECO:0000313" key="1">
    <source>
        <dbReference type="EnsemblMetazoa" id="G32059.1:cds"/>
    </source>
</evidence>
<protein>
    <submittedName>
        <fullName evidence="1">Uncharacterized protein</fullName>
    </submittedName>
</protein>
<reference evidence="1" key="1">
    <citation type="submission" date="2022-08" db="UniProtKB">
        <authorList>
            <consortium name="EnsemblMetazoa"/>
        </authorList>
    </citation>
    <scope>IDENTIFICATION</scope>
    <source>
        <strain evidence="1">05x7-T-G4-1.051#20</strain>
    </source>
</reference>
<proteinExistence type="predicted"/>